<dbReference type="EMBL" id="SLUM01000011">
    <property type="protein sequence ID" value="TCL57076.1"/>
    <property type="molecule type" value="Genomic_DNA"/>
</dbReference>
<dbReference type="PANTHER" id="PTHR43425:SF2">
    <property type="entry name" value="OXYGEN-INSENSITIVE NADPH NITROREDUCTASE"/>
    <property type="match status" value="1"/>
</dbReference>
<dbReference type="AlphaFoldDB" id="A0A4R1QT51"/>
<dbReference type="OrthoDB" id="9775805at2"/>
<keyword evidence="5" id="KW-0521">NADP</keyword>
<dbReference type="InterPro" id="IPR000415">
    <property type="entry name" value="Nitroreductase-like"/>
</dbReference>
<keyword evidence="2 5" id="KW-0285">Flavoprotein</keyword>
<keyword evidence="3 5" id="KW-0288">FMN</keyword>
<evidence type="ECO:0000256" key="2">
    <source>
        <dbReference type="ARBA" id="ARBA00022630"/>
    </source>
</evidence>
<accession>A0A4R1QT51</accession>
<dbReference type="PANTHER" id="PTHR43425">
    <property type="entry name" value="OXYGEN-INSENSITIVE NADPH NITROREDUCTASE"/>
    <property type="match status" value="1"/>
</dbReference>
<reference evidence="7 8" key="1">
    <citation type="submission" date="2019-03" db="EMBL/GenBank/DDBJ databases">
        <title>Genomic Encyclopedia of Type Strains, Phase IV (KMG-IV): sequencing the most valuable type-strain genomes for metagenomic binning, comparative biology and taxonomic classification.</title>
        <authorList>
            <person name="Goeker M."/>
        </authorList>
    </citation>
    <scope>NUCLEOTIDE SEQUENCE [LARGE SCALE GENOMIC DNA]</scope>
    <source>
        <strain evidence="7 8">DSM 100451</strain>
    </source>
</reference>
<gene>
    <name evidence="7" type="ORF">EDD77_11171</name>
</gene>
<dbReference type="InterPro" id="IPR016446">
    <property type="entry name" value="Flavin_OxRdtase_Frp"/>
</dbReference>
<dbReference type="SUPFAM" id="SSF55469">
    <property type="entry name" value="FMN-dependent nitroreductase-like"/>
    <property type="match status" value="1"/>
</dbReference>
<feature type="domain" description="Nitroreductase" evidence="6">
    <location>
        <begin position="8"/>
        <end position="163"/>
    </location>
</feature>
<evidence type="ECO:0000313" key="8">
    <source>
        <dbReference type="Proteomes" id="UP000295184"/>
    </source>
</evidence>
<comment type="caution">
    <text evidence="7">The sequence shown here is derived from an EMBL/GenBank/DDBJ whole genome shotgun (WGS) entry which is preliminary data.</text>
</comment>
<dbReference type="Pfam" id="PF00881">
    <property type="entry name" value="Nitroreductase"/>
    <property type="match status" value="1"/>
</dbReference>
<proteinExistence type="inferred from homology"/>
<organism evidence="7 8">
    <name type="scientific">Allofournierella massiliensis</name>
    <dbReference type="NCBI Taxonomy" id="1650663"/>
    <lineage>
        <taxon>Bacteria</taxon>
        <taxon>Bacillati</taxon>
        <taxon>Bacillota</taxon>
        <taxon>Clostridia</taxon>
        <taxon>Eubacteriales</taxon>
        <taxon>Oscillospiraceae</taxon>
        <taxon>Allofournierella</taxon>
    </lineage>
</organism>
<dbReference type="GO" id="GO:0016491">
    <property type="term" value="F:oxidoreductase activity"/>
    <property type="evidence" value="ECO:0007669"/>
    <property type="project" value="UniProtKB-UniRule"/>
</dbReference>
<dbReference type="STRING" id="1650663.GCA_001486665_00843"/>
<dbReference type="InterPro" id="IPR029479">
    <property type="entry name" value="Nitroreductase"/>
</dbReference>
<keyword evidence="4 5" id="KW-0560">Oxidoreductase</keyword>
<comment type="similarity">
    <text evidence="1 5">Belongs to the flavin oxidoreductase frp family.</text>
</comment>
<dbReference type="Proteomes" id="UP000295184">
    <property type="component" value="Unassembled WGS sequence"/>
</dbReference>
<sequence length="250" mass="27929">MNPTQQGIQDRKSVRVFLDQSVTPAMKEQLLEAAFQAPTAGCQQLYTILDITDPERKARLAELCDHQPFIATAPVVLVFLADCARWPGVYREAGCAPRPAGAGDLFLALADACIAAQNVVVAAHSLGLGSCYIGDILENCEQVREELALPAQVVPAAMLVIGWPTRQQQQRKKPARFARNYIVAENQYPEYTGEQHRQALEERATRGGNETFDFDQWVKAFEQRKYGSDFSREMSRSAAEYLKDFLNETE</sequence>
<dbReference type="PIRSF" id="PIRSF005426">
    <property type="entry name" value="Frp"/>
    <property type="match status" value="1"/>
</dbReference>
<evidence type="ECO:0000256" key="4">
    <source>
        <dbReference type="ARBA" id="ARBA00023002"/>
    </source>
</evidence>
<evidence type="ECO:0000256" key="3">
    <source>
        <dbReference type="ARBA" id="ARBA00022643"/>
    </source>
</evidence>
<dbReference type="Gene3D" id="3.40.109.10">
    <property type="entry name" value="NADH Oxidase"/>
    <property type="match status" value="1"/>
</dbReference>
<name>A0A4R1QT51_9FIRM</name>
<evidence type="ECO:0000313" key="7">
    <source>
        <dbReference type="EMBL" id="TCL57076.1"/>
    </source>
</evidence>
<dbReference type="RefSeq" id="WP_058963344.1">
    <property type="nucleotide sequence ID" value="NZ_CABKVM010000014.1"/>
</dbReference>
<evidence type="ECO:0000259" key="6">
    <source>
        <dbReference type="Pfam" id="PF00881"/>
    </source>
</evidence>
<evidence type="ECO:0000256" key="5">
    <source>
        <dbReference type="PIRNR" id="PIRNR005426"/>
    </source>
</evidence>
<protein>
    <submittedName>
        <fullName evidence="7">Nitroreductase/FMN reductase (NADPH)/FMN reductase [NAD(P)H]</fullName>
    </submittedName>
</protein>
<evidence type="ECO:0000256" key="1">
    <source>
        <dbReference type="ARBA" id="ARBA00008366"/>
    </source>
</evidence>